<evidence type="ECO:0000313" key="1">
    <source>
        <dbReference type="EMBL" id="VDP36274.1"/>
    </source>
</evidence>
<dbReference type="AlphaFoldDB" id="A0A183MWZ4"/>
<dbReference type="Proteomes" id="UP000277204">
    <property type="component" value="Unassembled WGS sequence"/>
</dbReference>
<keyword evidence="2" id="KW-1185">Reference proteome</keyword>
<proteinExistence type="predicted"/>
<gene>
    <name evidence="1" type="ORF">SMRZ_LOCUS20569</name>
</gene>
<dbReference type="EMBL" id="UZAI01018366">
    <property type="protein sequence ID" value="VDP36274.1"/>
    <property type="molecule type" value="Genomic_DNA"/>
</dbReference>
<sequence length="106" mass="12507">MPLLTIRATTKRYNLEVLRIGETHWTQVGQQRLTSGELLLYSGHEEVNVPHTQGIVLMLSNQAQKALIGLESCEPRIIKASFKKEREHYNERHRMLCCYQRLQRRY</sequence>
<evidence type="ECO:0000313" key="2">
    <source>
        <dbReference type="Proteomes" id="UP000277204"/>
    </source>
</evidence>
<dbReference type="STRING" id="48269.A0A183MWZ4"/>
<protein>
    <submittedName>
        <fullName evidence="1">Uncharacterized protein</fullName>
    </submittedName>
</protein>
<reference evidence="1 2" key="1">
    <citation type="submission" date="2018-11" db="EMBL/GenBank/DDBJ databases">
        <authorList>
            <consortium name="Pathogen Informatics"/>
        </authorList>
    </citation>
    <scope>NUCLEOTIDE SEQUENCE [LARGE SCALE GENOMIC DNA]</scope>
    <source>
        <strain evidence="1 2">Zambia</strain>
    </source>
</reference>
<accession>A0A183MWZ4</accession>
<organism evidence="1 2">
    <name type="scientific">Schistosoma margrebowiei</name>
    <dbReference type="NCBI Taxonomy" id="48269"/>
    <lineage>
        <taxon>Eukaryota</taxon>
        <taxon>Metazoa</taxon>
        <taxon>Spiralia</taxon>
        <taxon>Lophotrochozoa</taxon>
        <taxon>Platyhelminthes</taxon>
        <taxon>Trematoda</taxon>
        <taxon>Digenea</taxon>
        <taxon>Strigeidida</taxon>
        <taxon>Schistosomatoidea</taxon>
        <taxon>Schistosomatidae</taxon>
        <taxon>Schistosoma</taxon>
    </lineage>
</organism>
<name>A0A183MWZ4_9TREM</name>